<accession>A0A2K8SLR3</accession>
<dbReference type="OrthoDB" id="4552452at2"/>
<name>A0A2K8SLR3_9NOSO</name>
<protein>
    <submittedName>
        <fullName evidence="1">Uncharacterized protein</fullName>
    </submittedName>
</protein>
<evidence type="ECO:0000313" key="2">
    <source>
        <dbReference type="Proteomes" id="UP000232003"/>
    </source>
</evidence>
<organism evidence="1 2">
    <name type="scientific">Nostoc flagelliforme CCNUN1</name>
    <dbReference type="NCBI Taxonomy" id="2038116"/>
    <lineage>
        <taxon>Bacteria</taxon>
        <taxon>Bacillati</taxon>
        <taxon>Cyanobacteriota</taxon>
        <taxon>Cyanophyceae</taxon>
        <taxon>Nostocales</taxon>
        <taxon>Nostocaceae</taxon>
        <taxon>Nostoc</taxon>
    </lineage>
</organism>
<proteinExistence type="predicted"/>
<dbReference type="AlphaFoldDB" id="A0A2K8SLR3"/>
<reference evidence="1 2" key="1">
    <citation type="submission" date="2017-11" db="EMBL/GenBank/DDBJ databases">
        <title>Complete genome of a free-living desiccation-tolerant cyanobacterium and its photosynthetic adaptation to extreme terrestrial habitat.</title>
        <authorList>
            <person name="Shang J."/>
        </authorList>
    </citation>
    <scope>NUCLEOTIDE SEQUENCE [LARGE SCALE GENOMIC DNA]</scope>
    <source>
        <strain evidence="1 2">CCNUN1</strain>
    </source>
</reference>
<evidence type="ECO:0000313" key="1">
    <source>
        <dbReference type="EMBL" id="AUB36300.1"/>
    </source>
</evidence>
<gene>
    <name evidence="1" type="ORF">COO91_02203</name>
</gene>
<keyword evidence="2" id="KW-1185">Reference proteome</keyword>
<dbReference type="KEGG" id="nfl:COO91_02203"/>
<dbReference type="Proteomes" id="UP000232003">
    <property type="component" value="Chromosome"/>
</dbReference>
<dbReference type="EMBL" id="CP024785">
    <property type="protein sequence ID" value="AUB36300.1"/>
    <property type="molecule type" value="Genomic_DNA"/>
</dbReference>
<sequence length="170" mass="19522">MLDLGKIQSIAKSYSPQELFAALVWQRRFNEFDGEEVITDLSTHKNLWASFLLTKPIFAPDENGLSFGGMVDTLLAMANYRPMPETSIIHFIAYPADTLYILTENQDTKVSELLDLSKKWRADSVEISDGTNEDYGLRLKRRLRTRLEGGLWGEDVHQDCDAVIVTYWWD</sequence>